<dbReference type="InterPro" id="IPR053154">
    <property type="entry name" value="c-di-AMP_regulator"/>
</dbReference>
<dbReference type="PANTHER" id="PTHR37804:SF1">
    <property type="entry name" value="CDAA REGULATORY PROTEIN CDAR"/>
    <property type="match status" value="1"/>
</dbReference>
<reference evidence="2 3" key="1">
    <citation type="submission" date="2018-11" db="EMBL/GenBank/DDBJ databases">
        <title>Genomic profiling of Staphylococcus species from a Poultry farm system in KwaZulu-Natal, South Africa.</title>
        <authorList>
            <person name="Amoako D.G."/>
            <person name="Somboro A.M."/>
            <person name="Abia A.L.K."/>
            <person name="Bester L.A."/>
            <person name="Essack S.Y."/>
        </authorList>
    </citation>
    <scope>NUCLEOTIDE SEQUENCE [LARGE SCALE GENOMIC DNA]</scope>
    <source>
        <strain evidence="2 3">SA11</strain>
    </source>
</reference>
<gene>
    <name evidence="2" type="ORF">EIG99_01240</name>
    <name evidence="1" type="ORF">I6J05_06620</name>
</gene>
<dbReference type="InterPro" id="IPR012505">
    <property type="entry name" value="YbbR"/>
</dbReference>
<dbReference type="PANTHER" id="PTHR37804">
    <property type="entry name" value="CDAA REGULATORY PROTEIN CDAR"/>
    <property type="match status" value="1"/>
</dbReference>
<sequence>MFESKWGLRFVAFVLALAFFLTVNNVFGNIFSSSALTQSTTRTIQNVPVEATYNSKELYASGIPDNVDVQLKGSQSKVLRAEQSDDIKVELDLTKTKLGKHKVDYVIKGLDKDVEGTVNPKQANITLEKKVTKELTVQPDVSNKDINSDYQIANQSVSPQKVKIIGGEHQVDNIAYLKATFKDASNISQDTTDAGEIVAFDKNLNKIDVITKPSSVNITVELKPYSKKVDIKKKVIGKANSKIKADDIDLSKQQIEIFGNREDLNSISEITGEIDLSDFDNSDEAPVKLTVPEKVTNTDPSDIKAYLSNH</sequence>
<dbReference type="GeneID" id="93726052"/>
<evidence type="ECO:0000313" key="1">
    <source>
        <dbReference type="EMBL" id="QQS83949.1"/>
    </source>
</evidence>
<accession>A0A143PDD0</accession>
<dbReference type="Gene3D" id="2.170.120.30">
    <property type="match status" value="1"/>
</dbReference>
<evidence type="ECO:0000313" key="2">
    <source>
        <dbReference type="EMBL" id="RZI04393.1"/>
    </source>
</evidence>
<dbReference type="AlphaFoldDB" id="A0A143PDD0"/>
<dbReference type="EMBL" id="RQTE01000026">
    <property type="protein sequence ID" value="RZI04393.1"/>
    <property type="molecule type" value="Genomic_DNA"/>
</dbReference>
<dbReference type="RefSeq" id="WP_047132298.1">
    <property type="nucleotide sequence ID" value="NZ_CP015114.1"/>
</dbReference>
<evidence type="ECO:0000313" key="3">
    <source>
        <dbReference type="Proteomes" id="UP000293854"/>
    </source>
</evidence>
<evidence type="ECO:0000313" key="4">
    <source>
        <dbReference type="Proteomes" id="UP000595942"/>
    </source>
</evidence>
<keyword evidence="4" id="KW-1185">Reference proteome</keyword>
<dbReference type="Pfam" id="PF07949">
    <property type="entry name" value="YbbR"/>
    <property type="match status" value="3"/>
</dbReference>
<organism evidence="2 3">
    <name type="scientific">Staphylococcus condimenti</name>
    <dbReference type="NCBI Taxonomy" id="70255"/>
    <lineage>
        <taxon>Bacteria</taxon>
        <taxon>Bacillati</taxon>
        <taxon>Bacillota</taxon>
        <taxon>Bacilli</taxon>
        <taxon>Bacillales</taxon>
        <taxon>Staphylococcaceae</taxon>
        <taxon>Staphylococcus</taxon>
    </lineage>
</organism>
<dbReference type="OrthoDB" id="2987820at2"/>
<proteinExistence type="predicted"/>
<dbReference type="Gene3D" id="2.170.120.40">
    <property type="entry name" value="YbbR-like domain"/>
    <property type="match status" value="2"/>
</dbReference>
<dbReference type="KEGG" id="scv:A4G25_11845"/>
<dbReference type="EMBL" id="CP068073">
    <property type="protein sequence ID" value="QQS83949.1"/>
    <property type="molecule type" value="Genomic_DNA"/>
</dbReference>
<reference evidence="1 4" key="2">
    <citation type="submission" date="2021-01" db="EMBL/GenBank/DDBJ databases">
        <title>FDA dAtabase for Regulatory Grade micrObial Sequences (FDA-ARGOS): Supporting development and validation of Infectious Disease Dx tests.</title>
        <authorList>
            <person name="Sproer C."/>
            <person name="Gronow S."/>
            <person name="Severitt S."/>
            <person name="Schroder I."/>
            <person name="Tallon L."/>
            <person name="Sadzewicz L."/>
            <person name="Zhao X."/>
            <person name="Boylan J."/>
            <person name="Ott S."/>
            <person name="Bowen H."/>
            <person name="Vavikolanu K."/>
            <person name="Mehta A."/>
            <person name="Aluvathingal J."/>
            <person name="Nadendla S."/>
            <person name="Lowell S."/>
            <person name="Myers T."/>
            <person name="Yan Y."/>
            <person name="Sichtig H."/>
        </authorList>
    </citation>
    <scope>NUCLEOTIDE SEQUENCE [LARGE SCALE GENOMIC DNA]</scope>
    <source>
        <strain evidence="1 4">FDAARGOS_1148</strain>
    </source>
</reference>
<name>A0A143PDD0_9STAP</name>
<dbReference type="Proteomes" id="UP000595942">
    <property type="component" value="Chromosome"/>
</dbReference>
<dbReference type="Proteomes" id="UP000293854">
    <property type="component" value="Unassembled WGS sequence"/>
</dbReference>
<protein>
    <submittedName>
        <fullName evidence="2">YbbR-like domain-containing protein</fullName>
    </submittedName>
</protein>